<sequence>MFPTMSSIAIAVLFLSNSCLAAGPLAVPLGTAKNYVILAKAGVSTVPNSVITGNIGVSPIAATGLTGFALTLNANGKYSGSTQVSGNCYAADYAVPTPAALTTAVLDMQTAYTNASTRANPDGSEIGGGVIGGLTFTPGFYKWTSTVAIGTSITLVGAATDTWIFQIAGTLDLASAQAVILKGGARPANIVWAVAGAVTLGTTSAFEGILLGATSITMQTSSSIHGRLMAQTAVALQMATVTRP</sequence>
<organism evidence="4 5">
    <name type="scientific">Athelia psychrophila</name>
    <dbReference type="NCBI Taxonomy" id="1759441"/>
    <lineage>
        <taxon>Eukaryota</taxon>
        <taxon>Fungi</taxon>
        <taxon>Dikarya</taxon>
        <taxon>Basidiomycota</taxon>
        <taxon>Agaricomycotina</taxon>
        <taxon>Agaricomycetes</taxon>
        <taxon>Agaricomycetidae</taxon>
        <taxon>Atheliales</taxon>
        <taxon>Atheliaceae</taxon>
        <taxon>Athelia</taxon>
    </lineage>
</organism>
<evidence type="ECO:0000256" key="1">
    <source>
        <dbReference type="ARBA" id="ARBA00005445"/>
    </source>
</evidence>
<dbReference type="EMBL" id="KV417497">
    <property type="protein sequence ID" value="KZP29779.1"/>
    <property type="molecule type" value="Genomic_DNA"/>
</dbReference>
<feature type="signal peptide" evidence="3">
    <location>
        <begin position="1"/>
        <end position="21"/>
    </location>
</feature>
<dbReference type="Pfam" id="PF11999">
    <property type="entry name" value="Ice_binding"/>
    <property type="match status" value="1"/>
</dbReference>
<dbReference type="AlphaFoldDB" id="A0A166SSM3"/>
<reference evidence="4 5" key="1">
    <citation type="journal article" date="2016" name="Mol. Biol. Evol.">
        <title>Comparative Genomics of Early-Diverging Mushroom-Forming Fungi Provides Insights into the Origins of Lignocellulose Decay Capabilities.</title>
        <authorList>
            <person name="Nagy L.G."/>
            <person name="Riley R."/>
            <person name="Tritt A."/>
            <person name="Adam C."/>
            <person name="Daum C."/>
            <person name="Floudas D."/>
            <person name="Sun H."/>
            <person name="Yadav J.S."/>
            <person name="Pangilinan J."/>
            <person name="Larsson K.H."/>
            <person name="Matsuura K."/>
            <person name="Barry K."/>
            <person name="Labutti K."/>
            <person name="Kuo R."/>
            <person name="Ohm R.A."/>
            <person name="Bhattacharya S.S."/>
            <person name="Shirouzu T."/>
            <person name="Yoshinaga Y."/>
            <person name="Martin F.M."/>
            <person name="Grigoriev I.V."/>
            <person name="Hibbett D.S."/>
        </authorList>
    </citation>
    <scope>NUCLEOTIDE SEQUENCE [LARGE SCALE GENOMIC DNA]</scope>
    <source>
        <strain evidence="4 5">CBS 109695</strain>
    </source>
</reference>
<evidence type="ECO:0000313" key="5">
    <source>
        <dbReference type="Proteomes" id="UP000076532"/>
    </source>
</evidence>
<accession>A0A166SSM3</accession>
<evidence type="ECO:0000256" key="2">
    <source>
        <dbReference type="ARBA" id="ARBA00022729"/>
    </source>
</evidence>
<dbReference type="InterPro" id="IPR021884">
    <property type="entry name" value="Ice-bd_prot"/>
</dbReference>
<protein>
    <submittedName>
        <fullName evidence="4">Antifreeze protein</fullName>
    </submittedName>
</protein>
<proteinExistence type="inferred from homology"/>
<keyword evidence="2 3" id="KW-0732">Signal</keyword>
<feature type="chain" id="PRO_5007879714" evidence="3">
    <location>
        <begin position="22"/>
        <end position="244"/>
    </location>
</feature>
<gene>
    <name evidence="4" type="ORF">FIBSPDRAFT_778368</name>
</gene>
<dbReference type="OrthoDB" id="10264374at2759"/>
<dbReference type="Proteomes" id="UP000076532">
    <property type="component" value="Unassembled WGS sequence"/>
</dbReference>
<evidence type="ECO:0000313" key="4">
    <source>
        <dbReference type="EMBL" id="KZP29779.1"/>
    </source>
</evidence>
<evidence type="ECO:0000256" key="3">
    <source>
        <dbReference type="SAM" id="SignalP"/>
    </source>
</evidence>
<name>A0A166SSM3_9AGAM</name>
<keyword evidence="5" id="KW-1185">Reference proteome</keyword>
<comment type="similarity">
    <text evidence="1">Belongs to the ice-binding protein family.</text>
</comment>